<dbReference type="Pfam" id="PF22933">
    <property type="entry name" value="ComC_SSD"/>
    <property type="match status" value="1"/>
</dbReference>
<evidence type="ECO:0000259" key="6">
    <source>
        <dbReference type="Pfam" id="PF24893"/>
    </source>
</evidence>
<reference evidence="8" key="1">
    <citation type="submission" date="2020-01" db="EMBL/GenBank/DDBJ databases">
        <title>Development of genomics and gene disruption for Polysphondylium violaceum indicates a role for the polyketide synthase stlB in stalk morphogenesis.</title>
        <authorList>
            <person name="Narita B."/>
            <person name="Kawabe Y."/>
            <person name="Kin K."/>
            <person name="Saito T."/>
            <person name="Gibbs R."/>
            <person name="Kuspa A."/>
            <person name="Muzny D."/>
            <person name="Queller D."/>
            <person name="Richards S."/>
            <person name="Strassman J."/>
            <person name="Sucgang R."/>
            <person name="Worley K."/>
            <person name="Schaap P."/>
        </authorList>
    </citation>
    <scope>NUCLEOTIDE SEQUENCE</scope>
    <source>
        <strain evidence="8">QSvi11</strain>
    </source>
</reference>
<dbReference type="Pfam" id="PF23034">
    <property type="entry name" value="DUF7035"/>
    <property type="match status" value="1"/>
</dbReference>
<feature type="domain" description="ComC supersandwich" evidence="3">
    <location>
        <begin position="1076"/>
        <end position="1280"/>
    </location>
</feature>
<dbReference type="InterPro" id="IPR054484">
    <property type="entry name" value="ComC_SSD"/>
</dbReference>
<organism evidence="8 9">
    <name type="scientific">Polysphondylium violaceum</name>
    <dbReference type="NCBI Taxonomy" id="133409"/>
    <lineage>
        <taxon>Eukaryota</taxon>
        <taxon>Amoebozoa</taxon>
        <taxon>Evosea</taxon>
        <taxon>Eumycetozoa</taxon>
        <taxon>Dictyostelia</taxon>
        <taxon>Dictyosteliales</taxon>
        <taxon>Dictyosteliaceae</taxon>
        <taxon>Polysphondylium</taxon>
    </lineage>
</organism>
<gene>
    <name evidence="8" type="ORF">CYY_005284</name>
</gene>
<evidence type="ECO:0000259" key="3">
    <source>
        <dbReference type="Pfam" id="PF22933"/>
    </source>
</evidence>
<dbReference type="EMBL" id="AJWJ01000206">
    <property type="protein sequence ID" value="KAF2073405.1"/>
    <property type="molecule type" value="Genomic_DNA"/>
</dbReference>
<name>A0A8J4PTJ7_9MYCE</name>
<dbReference type="PANTHER" id="PTHR31378">
    <property type="entry name" value="EGF-LIKE DOMAIN-CONTAINING PROTEIN-RELATED-RELATED"/>
    <property type="match status" value="1"/>
</dbReference>
<dbReference type="OrthoDB" id="21537at2759"/>
<keyword evidence="9" id="KW-1185">Reference proteome</keyword>
<comment type="caution">
    <text evidence="8">The sequence shown here is derived from an EMBL/GenBank/DDBJ whole genome shotgun (WGS) entry which is preliminary data.</text>
</comment>
<dbReference type="Pfam" id="PF23033">
    <property type="entry name" value="DUF7034"/>
    <property type="match status" value="1"/>
</dbReference>
<feature type="chain" id="PRO_5035309059" description="EGF-like domain-containing protein" evidence="2">
    <location>
        <begin position="25"/>
        <end position="1351"/>
    </location>
</feature>
<feature type="transmembrane region" description="Helical" evidence="1">
    <location>
        <begin position="1309"/>
        <end position="1332"/>
    </location>
</feature>
<dbReference type="Proteomes" id="UP000695562">
    <property type="component" value="Unassembled WGS sequence"/>
</dbReference>
<evidence type="ECO:0000256" key="2">
    <source>
        <dbReference type="SAM" id="SignalP"/>
    </source>
</evidence>
<keyword evidence="2" id="KW-0732">Signal</keyword>
<dbReference type="InterPro" id="IPR055463">
    <property type="entry name" value="DUF7035"/>
</dbReference>
<proteinExistence type="predicted"/>
<evidence type="ECO:0000259" key="7">
    <source>
        <dbReference type="Pfam" id="PF25820"/>
    </source>
</evidence>
<feature type="signal peptide" evidence="2">
    <location>
        <begin position="1"/>
        <end position="24"/>
    </location>
</feature>
<feature type="domain" description="DUF7743" evidence="6">
    <location>
        <begin position="439"/>
        <end position="546"/>
    </location>
</feature>
<dbReference type="Pfam" id="PF24893">
    <property type="entry name" value="DUF7743"/>
    <property type="match status" value="1"/>
</dbReference>
<feature type="domain" description="DUF7034" evidence="4">
    <location>
        <begin position="805"/>
        <end position="925"/>
    </location>
</feature>
<evidence type="ECO:0000313" key="8">
    <source>
        <dbReference type="EMBL" id="KAF2073405.1"/>
    </source>
</evidence>
<dbReference type="InterPro" id="IPR057709">
    <property type="entry name" value="DUF7949"/>
</dbReference>
<evidence type="ECO:0000256" key="1">
    <source>
        <dbReference type="SAM" id="Phobius"/>
    </source>
</evidence>
<keyword evidence="1" id="KW-1133">Transmembrane helix</keyword>
<feature type="domain" description="DUF7035" evidence="5">
    <location>
        <begin position="666"/>
        <end position="796"/>
    </location>
</feature>
<dbReference type="PANTHER" id="PTHR31378:SF17">
    <property type="match status" value="1"/>
</dbReference>
<keyword evidence="1" id="KW-0472">Membrane</keyword>
<sequence>MGGSNLFILFILFLSSFHLIGSFARKTQTLGGVSIYDSSVYNDFYSVPRDNCSILYNFIVTSSDGEANVTPHIDSTTSFAHVASFDMVMSTMSEGINTTVYSLAIMVTVGRGSIDIDVKTPKAISTFPRFYSFNCENAPSSRAVVVTPYTFSRSSEDCAPPYFSSLYQIVGPKKPIIFGQLGFFDNFYNSISSPKISISFAPVNINVQVANNLTVELLIPFSSISVSPVEMISFTSWVHNSNSIRDPQHMASKLVVRATSLGSFNPYVRSMDTLQTSSEVIFAAERVGQEMTFMSFPPSLLSLVPIGTQLSLQALYMNSSLNVVTDKALAYKLFPQSFKNGVIIDTFPRNTQFITDQVLNISTHGNEWHKWDLNILASDQDTYLFSLNYPFSFKNGSASLFFRGFSIPLQYNRLPNWCFKSRSKYFQEYTQCVNGAAVLDTINPYLKSLRFTALDDNYYLATAKVYDEHSGFLKAVGLKSKIVFSYRDLIDGTINNGTYQFVVLRNDIGAYLSAPIQIYDRASNYYSFKINSLADTNFYDIFPQTPPLLSDIVDVYFKYNNVDLSNSGIKNTIYLKVKEGVQVTYYFIPIINTVRSLWISDMEKKDSIPFFYDPETRLYSAEFYIPARPVSTFLDYNIIGFPQGTISNRELIYLENSQFKFSSNKGDELPPLVTSIVVLPTSVNTISSKQTIGWTITIQDSINGFKQGMVKVVSDLDIGGVNFTLSNNRGDIYNAVFDVTFEVLPNCANQTYRIEYMYAEDLLGYSSQYDPSKEVGDLTPLIQINDMSQYNNKIICLGERDSIPPKLLDLTFDLPPVNIRGEGSGRAFQITISTRDDVAGISTRHPPTLYLMPTIMEIIPVQCQYKSSQGDVVDFICAGSIPYMFGLNSYIYFSVYGITDNQMNFRGYSVLDLMDVGLGYYLPTTLGDSMPFITGTTKVSYQGGVFIVNGRNFVGSLSLEINFQNQTGSSYVNVPISMSSAVAIKVILPRLTNPFNIRVVSNSIVSNILFLSPTGTPFVPLQCLGDPVCGGETRGSCTPAGCLCILPYTGIDCLSQIVKIEPTIDPEKPNIGLNTSTSTNIDGKTVSYSSLVSIRSIHELNQFGVIVESFDLKEWTLKSLSNNSLYQYNTTFSPMSTRIQVDIQYFKENSLVAFADRVLDIPSQTLKYSITLSPYPFKSQLNTLQLVMAAELFQNETNIGCSNSEFTNSIESQLIKLQLNDHILLGRFIDISIVDNRITQITNSILTKTDNSPSTTSALIGINLPYYKNNIVCDPDFSVLVDTVDASKKEGSICNAKENSKSGLTKAQLIGIIVGSVCFGLILIIIGGFLLYKKYLRFSSPVIKLKNLGKN</sequence>
<accession>A0A8J4PTJ7</accession>
<evidence type="ECO:0000313" key="9">
    <source>
        <dbReference type="Proteomes" id="UP000695562"/>
    </source>
</evidence>
<evidence type="ECO:0000259" key="5">
    <source>
        <dbReference type="Pfam" id="PF23034"/>
    </source>
</evidence>
<feature type="domain" description="DUF7949" evidence="7">
    <location>
        <begin position="1023"/>
        <end position="1057"/>
    </location>
</feature>
<evidence type="ECO:0000259" key="4">
    <source>
        <dbReference type="Pfam" id="PF23033"/>
    </source>
</evidence>
<dbReference type="Pfam" id="PF25820">
    <property type="entry name" value="DUF7949"/>
    <property type="match status" value="1"/>
</dbReference>
<keyword evidence="1" id="KW-0812">Transmembrane</keyword>
<dbReference type="InterPro" id="IPR055462">
    <property type="entry name" value="DUF7034"/>
</dbReference>
<evidence type="ECO:0008006" key="10">
    <source>
        <dbReference type="Google" id="ProtNLM"/>
    </source>
</evidence>
<protein>
    <recommendedName>
        <fullName evidence="10">EGF-like domain-containing protein</fullName>
    </recommendedName>
</protein>
<dbReference type="InterPro" id="IPR056645">
    <property type="entry name" value="DUF7743"/>
</dbReference>